<evidence type="ECO:0000313" key="2">
    <source>
        <dbReference type="EMBL" id="GFX89921.1"/>
    </source>
</evidence>
<reference evidence="2" key="1">
    <citation type="submission" date="2020-08" db="EMBL/GenBank/DDBJ databases">
        <title>Multicomponent nature underlies the extraordinary mechanical properties of spider dragline silk.</title>
        <authorList>
            <person name="Kono N."/>
            <person name="Nakamura H."/>
            <person name="Mori M."/>
            <person name="Yoshida Y."/>
            <person name="Ohtoshi R."/>
            <person name="Malay A.D."/>
            <person name="Moran D.A.P."/>
            <person name="Tomita M."/>
            <person name="Numata K."/>
            <person name="Arakawa K."/>
        </authorList>
    </citation>
    <scope>NUCLEOTIDE SEQUENCE</scope>
</reference>
<protein>
    <submittedName>
        <fullName evidence="2">Uncharacterized protein</fullName>
    </submittedName>
</protein>
<accession>A0A8X6R7P9</accession>
<gene>
    <name evidence="2" type="ORF">TNCV_1535681</name>
</gene>
<organism evidence="2 3">
    <name type="scientific">Trichonephila clavipes</name>
    <name type="common">Golden silk orbweaver</name>
    <name type="synonym">Nephila clavipes</name>
    <dbReference type="NCBI Taxonomy" id="2585209"/>
    <lineage>
        <taxon>Eukaryota</taxon>
        <taxon>Metazoa</taxon>
        <taxon>Ecdysozoa</taxon>
        <taxon>Arthropoda</taxon>
        <taxon>Chelicerata</taxon>
        <taxon>Arachnida</taxon>
        <taxon>Araneae</taxon>
        <taxon>Araneomorphae</taxon>
        <taxon>Entelegynae</taxon>
        <taxon>Araneoidea</taxon>
        <taxon>Nephilidae</taxon>
        <taxon>Trichonephila</taxon>
    </lineage>
</organism>
<proteinExistence type="predicted"/>
<feature type="region of interest" description="Disordered" evidence="1">
    <location>
        <begin position="1"/>
        <end position="31"/>
    </location>
</feature>
<evidence type="ECO:0000256" key="1">
    <source>
        <dbReference type="SAM" id="MobiDB-lite"/>
    </source>
</evidence>
<name>A0A8X6R7P9_TRICX</name>
<comment type="caution">
    <text evidence="2">The sequence shown here is derived from an EMBL/GenBank/DDBJ whole genome shotgun (WGS) entry which is preliminary data.</text>
</comment>
<keyword evidence="3" id="KW-1185">Reference proteome</keyword>
<evidence type="ECO:0000313" key="3">
    <source>
        <dbReference type="Proteomes" id="UP000887159"/>
    </source>
</evidence>
<dbReference type="EMBL" id="BMAU01021084">
    <property type="protein sequence ID" value="GFX89921.1"/>
    <property type="molecule type" value="Genomic_DNA"/>
</dbReference>
<dbReference type="Proteomes" id="UP000887159">
    <property type="component" value="Unassembled WGS sequence"/>
</dbReference>
<dbReference type="AlphaFoldDB" id="A0A8X6R7P9"/>
<sequence length="73" mass="8580">MDRRVDESPCKITSHARSNWQARLKQSREDLKRPSVEPKEICFTGDISSRTNKLLKKHEDNCKKSIGYYPIKM</sequence>